<sequence length="140" mass="15954">MFTQQKSTNLRLKPCPQTLGWCLRHLLLSLLLKTQFFFQTGSRSVTQAGVLWRDLGSLQSPPAGFKQFSCLSLPSSWDHSCAPPRLANFWICYRDRVSPCCPGWSRTPDLKQTTHLSLPKCWGYRQKPLCTAPILILKSE</sequence>
<dbReference type="PANTHER" id="PTHR46254:SF6">
    <property type="entry name" value="HIGH MOBILITY GROUP AT-HOOK 2"/>
    <property type="match status" value="1"/>
</dbReference>
<dbReference type="AlphaFoldDB" id="B4E0H0"/>
<dbReference type="EMBL" id="AK303376">
    <property type="protein sequence ID" value="BAG64432.1"/>
    <property type="molecule type" value="mRNA"/>
</dbReference>
<name>B4E0H0_HUMAN</name>
<proteinExistence type="evidence at transcript level"/>
<dbReference type="PANTHER" id="PTHR46254">
    <property type="entry name" value="PROTEIN GVQW1-RELATED"/>
    <property type="match status" value="1"/>
</dbReference>
<organism evidence="1">
    <name type="scientific">Homo sapiens</name>
    <name type="common">Human</name>
    <dbReference type="NCBI Taxonomy" id="9606"/>
    <lineage>
        <taxon>Eukaryota</taxon>
        <taxon>Metazoa</taxon>
        <taxon>Chordata</taxon>
        <taxon>Craniata</taxon>
        <taxon>Vertebrata</taxon>
        <taxon>Euteleostomi</taxon>
        <taxon>Mammalia</taxon>
        <taxon>Eutheria</taxon>
        <taxon>Euarchontoglires</taxon>
        <taxon>Primates</taxon>
        <taxon>Haplorrhini</taxon>
        <taxon>Catarrhini</taxon>
        <taxon>Hominidae</taxon>
        <taxon>Homo</taxon>
    </lineage>
</organism>
<reference evidence="1" key="1">
    <citation type="submission" date="2007-10" db="EMBL/GenBank/DDBJ databases">
        <title>NEDO human cDNA sequencing project focused on splicing variants.</title>
        <authorList>
            <person name="Wakamatsu A."/>
            <person name="Yamamoto J."/>
            <person name="Kimura K."/>
            <person name="Ishii S."/>
            <person name="Watanabe K."/>
            <person name="Sugiyama A."/>
            <person name="Murakawa K."/>
            <person name="Kaida T."/>
            <person name="Tsuchiya K."/>
            <person name="Fukuzumi Y."/>
            <person name="Kumagai A."/>
            <person name="Oishi Y."/>
            <person name="Yamamoto S."/>
            <person name="Ono Y."/>
            <person name="Komori Y."/>
            <person name="Yamazaki M."/>
            <person name="Kisu Y."/>
            <person name="Nishikawa T."/>
            <person name="Sugano S."/>
            <person name="Nomura N."/>
            <person name="Isogai T."/>
        </authorList>
    </citation>
    <scope>NUCLEOTIDE SEQUENCE</scope>
    <source>
        <tissue evidence="1">Thymus</tissue>
    </source>
</reference>
<protein>
    <submittedName>
        <fullName evidence="1">cDNA FLJ61747</fullName>
    </submittedName>
</protein>
<evidence type="ECO:0000313" key="1">
    <source>
        <dbReference type="EMBL" id="BAG64432.1"/>
    </source>
</evidence>
<accession>B4E0H0</accession>